<comment type="caution">
    <text evidence="3">The sequence shown here is derived from an EMBL/GenBank/DDBJ whole genome shotgun (WGS) entry which is preliminary data.</text>
</comment>
<keyword evidence="1" id="KW-0175">Coiled coil</keyword>
<reference evidence="3 4" key="1">
    <citation type="submission" date="2019-03" db="EMBL/GenBank/DDBJ databases">
        <title>Freshwater and sediment microbial communities from various areas in North America, analyzing microbe dynamics in response to fracking.</title>
        <authorList>
            <person name="Lamendella R."/>
        </authorList>
    </citation>
    <scope>NUCLEOTIDE SEQUENCE [LARGE SCALE GENOMIC DNA]</scope>
    <source>
        <strain evidence="3 4">1_TX</strain>
    </source>
</reference>
<evidence type="ECO:0000313" key="4">
    <source>
        <dbReference type="Proteomes" id="UP000295150"/>
    </source>
</evidence>
<feature type="region of interest" description="Disordered" evidence="2">
    <location>
        <begin position="58"/>
        <end position="91"/>
    </location>
</feature>
<accession>A0A4R6HDK2</accession>
<evidence type="ECO:0000256" key="1">
    <source>
        <dbReference type="SAM" id="Coils"/>
    </source>
</evidence>
<keyword evidence="4" id="KW-1185">Reference proteome</keyword>
<feature type="coiled-coil region" evidence="1">
    <location>
        <begin position="10"/>
        <end position="37"/>
    </location>
</feature>
<proteinExistence type="predicted"/>
<name>A0A4R6HDK2_9GAMM</name>
<dbReference type="RefSeq" id="WP_133483601.1">
    <property type="nucleotide sequence ID" value="NZ_SNWH01000012.1"/>
</dbReference>
<gene>
    <name evidence="3" type="ORF">DFO68_11288</name>
</gene>
<protein>
    <submittedName>
        <fullName evidence="3">Transposase IS166 family protein</fullName>
    </submittedName>
</protein>
<dbReference type="EMBL" id="SNWH01000012">
    <property type="protein sequence ID" value="TDO06167.1"/>
    <property type="molecule type" value="Genomic_DNA"/>
</dbReference>
<dbReference type="AlphaFoldDB" id="A0A4R6HDK2"/>
<dbReference type="Proteomes" id="UP000295150">
    <property type="component" value="Unassembled WGS sequence"/>
</dbReference>
<organism evidence="3 4">
    <name type="scientific">Halomonas ventosae</name>
    <dbReference type="NCBI Taxonomy" id="229007"/>
    <lineage>
        <taxon>Bacteria</taxon>
        <taxon>Pseudomonadati</taxon>
        <taxon>Pseudomonadota</taxon>
        <taxon>Gammaproteobacteria</taxon>
        <taxon>Oceanospirillales</taxon>
        <taxon>Halomonadaceae</taxon>
        <taxon>Halomonas</taxon>
    </lineage>
</organism>
<sequence>MTALSLEHKYQQSLVDMAALRAENASLQRQLDGFKRLLFGRTSERLLEIDPAIQQSLLNSREDLPVAPPPELDQEPPPDKTPRRKARQNAVNDTGLRFDDTVLVKVIEVAPDLPDGVSMDDGEVITTRSTFRLAQRRASFWSTAAR</sequence>
<evidence type="ECO:0000256" key="2">
    <source>
        <dbReference type="SAM" id="MobiDB-lite"/>
    </source>
</evidence>
<evidence type="ECO:0000313" key="3">
    <source>
        <dbReference type="EMBL" id="TDO06167.1"/>
    </source>
</evidence>